<sequence length="102" mass="11289">MAKTVNILFVCGAGLGSSFAAQMAAEDVLNRHHINAKLDHVDISTAASVSPDIIITAQNFEKQFAQFEIDEEKTSVIFLKNIVSSKEIEEKLLPVLKERNFI</sequence>
<dbReference type="InterPro" id="IPR013011">
    <property type="entry name" value="PTS_EIIB_2"/>
</dbReference>
<feature type="signal peptide" evidence="2">
    <location>
        <begin position="1"/>
        <end position="20"/>
    </location>
</feature>
<organism evidence="4 5">
    <name type="scientific">Streptococcus gallolyticus</name>
    <dbReference type="NCBI Taxonomy" id="315405"/>
    <lineage>
        <taxon>Bacteria</taxon>
        <taxon>Bacillati</taxon>
        <taxon>Bacillota</taxon>
        <taxon>Bacilli</taxon>
        <taxon>Lactobacillales</taxon>
        <taxon>Streptococcaceae</taxon>
        <taxon>Streptococcus</taxon>
    </lineage>
</organism>
<keyword evidence="1" id="KW-0808">Transferase</keyword>
<reference evidence="4 5" key="1">
    <citation type="journal article" date="2018" name="Sci. Rep.">
        <title>Network-guided genomic and metagenomic analysis of the faecal microbiota of the critically endangered kakapo.</title>
        <authorList>
            <person name="Waite D.W."/>
            <person name="Dsouza M."/>
            <person name="Sekiguchi Y."/>
            <person name="Hugenholtz P."/>
            <person name="Taylor M.W."/>
        </authorList>
    </citation>
    <scope>NUCLEOTIDE SEQUENCE [LARGE SCALE GENOMIC DNA]</scope>
    <source>
        <strain evidence="4 5">BI02</strain>
    </source>
</reference>
<dbReference type="SUPFAM" id="SSF52794">
    <property type="entry name" value="PTS system IIB component-like"/>
    <property type="match status" value="1"/>
</dbReference>
<protein>
    <submittedName>
        <fullName evidence="4">PTS ascorbate transporter subunit IIB</fullName>
    </submittedName>
</protein>
<proteinExistence type="predicted"/>
<dbReference type="AlphaFoldDB" id="A0A368UF06"/>
<dbReference type="InterPro" id="IPR036095">
    <property type="entry name" value="PTS_EIIB-like_sf"/>
</dbReference>
<dbReference type="EMBL" id="NETH01000008">
    <property type="protein sequence ID" value="RCW17545.1"/>
    <property type="molecule type" value="Genomic_DNA"/>
</dbReference>
<dbReference type="GO" id="GO:0008982">
    <property type="term" value="F:protein-N(PI)-phosphohistidine-sugar phosphotransferase activity"/>
    <property type="evidence" value="ECO:0007669"/>
    <property type="project" value="InterPro"/>
</dbReference>
<name>A0A368UF06_9STRE</name>
<keyword evidence="2" id="KW-0732">Signal</keyword>
<comment type="caution">
    <text evidence="4">The sequence shown here is derived from an EMBL/GenBank/DDBJ whole genome shotgun (WGS) entry which is preliminary data.</text>
</comment>
<dbReference type="CDD" id="cd05563">
    <property type="entry name" value="PTS_IIB_ascorbate"/>
    <property type="match status" value="1"/>
</dbReference>
<feature type="chain" id="PRO_5016909386" evidence="2">
    <location>
        <begin position="21"/>
        <end position="102"/>
    </location>
</feature>
<dbReference type="Gene3D" id="3.40.50.2300">
    <property type="match status" value="1"/>
</dbReference>
<dbReference type="Pfam" id="PF02302">
    <property type="entry name" value="PTS_IIB"/>
    <property type="match status" value="1"/>
</dbReference>
<evidence type="ECO:0000313" key="5">
    <source>
        <dbReference type="Proteomes" id="UP000253215"/>
    </source>
</evidence>
<evidence type="ECO:0000256" key="1">
    <source>
        <dbReference type="ARBA" id="ARBA00022679"/>
    </source>
</evidence>
<evidence type="ECO:0000313" key="4">
    <source>
        <dbReference type="EMBL" id="RCW17545.1"/>
    </source>
</evidence>
<feature type="domain" description="PTS EIIB type-2" evidence="3">
    <location>
        <begin position="5"/>
        <end position="100"/>
    </location>
</feature>
<accession>A0A368UF06</accession>
<dbReference type="InterPro" id="IPR003501">
    <property type="entry name" value="PTS_EIIB_2/3"/>
</dbReference>
<evidence type="ECO:0000256" key="2">
    <source>
        <dbReference type="SAM" id="SignalP"/>
    </source>
</evidence>
<gene>
    <name evidence="4" type="ORF">CAC02_02510</name>
</gene>
<dbReference type="Proteomes" id="UP000253215">
    <property type="component" value="Unassembled WGS sequence"/>
</dbReference>
<dbReference type="GO" id="GO:0009401">
    <property type="term" value="P:phosphoenolpyruvate-dependent sugar phosphotransferase system"/>
    <property type="evidence" value="ECO:0007669"/>
    <property type="project" value="InterPro"/>
</dbReference>
<evidence type="ECO:0000259" key="3">
    <source>
        <dbReference type="PROSITE" id="PS51099"/>
    </source>
</evidence>
<dbReference type="PROSITE" id="PS51099">
    <property type="entry name" value="PTS_EIIB_TYPE_2"/>
    <property type="match status" value="1"/>
</dbReference>